<dbReference type="Proteomes" id="UP000814033">
    <property type="component" value="Unassembled WGS sequence"/>
</dbReference>
<protein>
    <submittedName>
        <fullName evidence="1">Uncharacterized protein</fullName>
    </submittedName>
</protein>
<sequence length="393" mass="42594">MHRRPVLEPPRPYSPAVAALPPDPLSPSPTADFSSEDSLYNSPASSAGSLQTSVDEPLELPPLAKDLVLHDAPAYTSFRLDLPKLSALRDLRAARKSQPERDAALKGSSTFNPHAAPFIPSPATPDFSNALPVSPPPAPMPVASSSALPASDPPVPQPPPHTDPYRPWKPAYEMGLAAASDEQRAFHARGAVMLRDWTGPRLQDLAWCLTWEATEAHAARPVALFVHELASAFLEFYGQDLAAVFVWHVRDYTLQTFCGWWDPNNASSVTRASGTPHEYIGCAFALARYVGDLSANHLLTAPQVHLCLDVLVSNLASPEQVRAVRDILLHAGPQLCEGQVQRNAIGAVFEILASKRERFDQTEARAWFTDISSILSETLSPWGSGGEVEALEA</sequence>
<name>A0ACB8RZ20_9AGAM</name>
<comment type="caution">
    <text evidence="1">The sequence shown here is derived from an EMBL/GenBank/DDBJ whole genome shotgun (WGS) entry which is preliminary data.</text>
</comment>
<keyword evidence="2" id="KW-1185">Reference proteome</keyword>
<evidence type="ECO:0000313" key="1">
    <source>
        <dbReference type="EMBL" id="KAI0049423.1"/>
    </source>
</evidence>
<proteinExistence type="predicted"/>
<dbReference type="EMBL" id="MU275873">
    <property type="protein sequence ID" value="KAI0049423.1"/>
    <property type="molecule type" value="Genomic_DNA"/>
</dbReference>
<organism evidence="1 2">
    <name type="scientific">Auriscalpium vulgare</name>
    <dbReference type="NCBI Taxonomy" id="40419"/>
    <lineage>
        <taxon>Eukaryota</taxon>
        <taxon>Fungi</taxon>
        <taxon>Dikarya</taxon>
        <taxon>Basidiomycota</taxon>
        <taxon>Agaricomycotina</taxon>
        <taxon>Agaricomycetes</taxon>
        <taxon>Russulales</taxon>
        <taxon>Auriscalpiaceae</taxon>
        <taxon>Auriscalpium</taxon>
    </lineage>
</organism>
<gene>
    <name evidence="1" type="ORF">FA95DRAFT_1571236</name>
</gene>
<evidence type="ECO:0000313" key="2">
    <source>
        <dbReference type="Proteomes" id="UP000814033"/>
    </source>
</evidence>
<reference evidence="1" key="2">
    <citation type="journal article" date="2022" name="New Phytol.">
        <title>Evolutionary transition to the ectomycorrhizal habit in the genomes of a hyperdiverse lineage of mushroom-forming fungi.</title>
        <authorList>
            <person name="Looney B."/>
            <person name="Miyauchi S."/>
            <person name="Morin E."/>
            <person name="Drula E."/>
            <person name="Courty P.E."/>
            <person name="Kohler A."/>
            <person name="Kuo A."/>
            <person name="LaButti K."/>
            <person name="Pangilinan J."/>
            <person name="Lipzen A."/>
            <person name="Riley R."/>
            <person name="Andreopoulos W."/>
            <person name="He G."/>
            <person name="Johnson J."/>
            <person name="Nolan M."/>
            <person name="Tritt A."/>
            <person name="Barry K.W."/>
            <person name="Grigoriev I.V."/>
            <person name="Nagy L.G."/>
            <person name="Hibbett D."/>
            <person name="Henrissat B."/>
            <person name="Matheny P.B."/>
            <person name="Labbe J."/>
            <person name="Martin F.M."/>
        </authorList>
    </citation>
    <scope>NUCLEOTIDE SEQUENCE</scope>
    <source>
        <strain evidence="1">FP105234-sp</strain>
    </source>
</reference>
<accession>A0ACB8RZ20</accession>
<reference evidence="1" key="1">
    <citation type="submission" date="2021-02" db="EMBL/GenBank/DDBJ databases">
        <authorList>
            <consortium name="DOE Joint Genome Institute"/>
            <person name="Ahrendt S."/>
            <person name="Looney B.P."/>
            <person name="Miyauchi S."/>
            <person name="Morin E."/>
            <person name="Drula E."/>
            <person name="Courty P.E."/>
            <person name="Chicoki N."/>
            <person name="Fauchery L."/>
            <person name="Kohler A."/>
            <person name="Kuo A."/>
            <person name="Labutti K."/>
            <person name="Pangilinan J."/>
            <person name="Lipzen A."/>
            <person name="Riley R."/>
            <person name="Andreopoulos W."/>
            <person name="He G."/>
            <person name="Johnson J."/>
            <person name="Barry K.W."/>
            <person name="Grigoriev I.V."/>
            <person name="Nagy L."/>
            <person name="Hibbett D."/>
            <person name="Henrissat B."/>
            <person name="Matheny P.B."/>
            <person name="Labbe J."/>
            <person name="Martin F."/>
        </authorList>
    </citation>
    <scope>NUCLEOTIDE SEQUENCE</scope>
    <source>
        <strain evidence="1">FP105234-sp</strain>
    </source>
</reference>